<keyword evidence="1" id="KW-1133">Transmembrane helix</keyword>
<feature type="transmembrane region" description="Helical" evidence="1">
    <location>
        <begin position="151"/>
        <end position="168"/>
    </location>
</feature>
<evidence type="ECO:0000313" key="3">
    <source>
        <dbReference type="Proteomes" id="UP000664698"/>
    </source>
</evidence>
<protein>
    <submittedName>
        <fullName evidence="2">Uncharacterized protein</fullName>
    </submittedName>
</protein>
<dbReference type="Proteomes" id="UP000664698">
    <property type="component" value="Unassembled WGS sequence"/>
</dbReference>
<sequence>MKTFRPSHQNEFSLYSFTGTTEESGKSMETQVYGGGGGGGTYQGTGGTAPVSISSRTIVHDQLFLVSLEGKERAFQLQDFNLAARKGNRLSVFWGIPSGKDTGHYIAVKNHSTDQVFYHDKEVSKLFLKSWLQGILLAAGVVLLLSGVLGGAGLIYTALGGGALFFAWKRWDTAKKEIANFKAEISSFSGE</sequence>
<gene>
    <name evidence="2" type="ORF">J0A67_10825</name>
</gene>
<dbReference type="EMBL" id="JAFKCW010000002">
    <property type="protein sequence ID" value="MBN7801357.1"/>
    <property type="molecule type" value="Genomic_DNA"/>
</dbReference>
<evidence type="ECO:0000256" key="1">
    <source>
        <dbReference type="SAM" id="Phobius"/>
    </source>
</evidence>
<reference evidence="2 3" key="1">
    <citation type="submission" date="2021-03" db="EMBL/GenBank/DDBJ databases">
        <title>novel species isolated from a fishpond in China.</title>
        <authorList>
            <person name="Lu H."/>
            <person name="Cai Z."/>
        </authorList>
    </citation>
    <scope>NUCLEOTIDE SEQUENCE [LARGE SCALE GENOMIC DNA]</scope>
    <source>
        <strain evidence="2 3">JCM 31546</strain>
    </source>
</reference>
<keyword evidence="1" id="KW-0472">Membrane</keyword>
<comment type="caution">
    <text evidence="2">The sequence shown here is derived from an EMBL/GenBank/DDBJ whole genome shotgun (WGS) entry which is preliminary data.</text>
</comment>
<name>A0ABS3BPW7_9BACT</name>
<evidence type="ECO:0000313" key="2">
    <source>
        <dbReference type="EMBL" id="MBN7801357.1"/>
    </source>
</evidence>
<accession>A0ABS3BPW7</accession>
<dbReference type="RefSeq" id="WP_206569348.1">
    <property type="nucleotide sequence ID" value="NZ_JAFKCW010000002.1"/>
</dbReference>
<keyword evidence="1" id="KW-0812">Transmembrane</keyword>
<organism evidence="2 3">
    <name type="scientific">Algoriphagus aestuariicola</name>
    <dbReference type="NCBI Taxonomy" id="1852016"/>
    <lineage>
        <taxon>Bacteria</taxon>
        <taxon>Pseudomonadati</taxon>
        <taxon>Bacteroidota</taxon>
        <taxon>Cytophagia</taxon>
        <taxon>Cytophagales</taxon>
        <taxon>Cyclobacteriaceae</taxon>
        <taxon>Algoriphagus</taxon>
    </lineage>
</organism>
<keyword evidence="3" id="KW-1185">Reference proteome</keyword>
<proteinExistence type="predicted"/>